<organism evidence="2 3">
    <name type="scientific">Alterirhizorhabdus solaris</name>
    <dbReference type="NCBI Taxonomy" id="2529389"/>
    <lineage>
        <taxon>Bacteria</taxon>
        <taxon>Pseudomonadati</taxon>
        <taxon>Pseudomonadota</taxon>
        <taxon>Alphaproteobacteria</taxon>
        <taxon>Sphingomonadales</taxon>
        <taxon>Rhizorhabdaceae</taxon>
        <taxon>Alterirhizorhabdus</taxon>
    </lineage>
</organism>
<comment type="similarity">
    <text evidence="1">Belongs to the enoyl-CoA hydratase/isomerase family.</text>
</comment>
<dbReference type="PANTHER" id="PTHR43459:SF1">
    <property type="entry name" value="EG:BACN32G11.4 PROTEIN"/>
    <property type="match status" value="1"/>
</dbReference>
<dbReference type="InterPro" id="IPR014748">
    <property type="entry name" value="Enoyl-CoA_hydra_C"/>
</dbReference>
<dbReference type="SUPFAM" id="SSF52096">
    <property type="entry name" value="ClpP/crotonase"/>
    <property type="match status" value="1"/>
</dbReference>
<dbReference type="Gene3D" id="3.90.226.10">
    <property type="entry name" value="2-enoyl-CoA Hydratase, Chain A, domain 1"/>
    <property type="match status" value="1"/>
</dbReference>
<dbReference type="OrthoDB" id="5730382at2"/>
<protein>
    <submittedName>
        <fullName evidence="2">Crotonase/enoyl-CoA hydratase family protein</fullName>
    </submittedName>
</protein>
<dbReference type="InterPro" id="IPR029045">
    <property type="entry name" value="ClpP/crotonase-like_dom_sf"/>
</dbReference>
<evidence type="ECO:0000313" key="3">
    <source>
        <dbReference type="Proteomes" id="UP000318681"/>
    </source>
</evidence>
<evidence type="ECO:0000313" key="2">
    <source>
        <dbReference type="EMBL" id="TVV71088.1"/>
    </source>
</evidence>
<keyword evidence="3" id="KW-1185">Reference proteome</keyword>
<reference evidence="2 3" key="1">
    <citation type="submission" date="2019-07" db="EMBL/GenBank/DDBJ databases">
        <title>Sphingomonas solaris sp. nov., isolated from a solar panel from Boston, Massachusetts.</title>
        <authorList>
            <person name="Tanner K."/>
            <person name="Pascual J."/>
            <person name="Mancuso C."/>
            <person name="Pereto J."/>
            <person name="Khalil A."/>
            <person name="Vilanova C."/>
        </authorList>
    </citation>
    <scope>NUCLEOTIDE SEQUENCE [LARGE SCALE GENOMIC DNA]</scope>
    <source>
        <strain evidence="2 3">R4DWN</strain>
    </source>
</reference>
<dbReference type="NCBIfam" id="NF006699">
    <property type="entry name" value="PRK09245.1"/>
    <property type="match status" value="1"/>
</dbReference>
<dbReference type="RefSeq" id="WP_145154749.1">
    <property type="nucleotide sequence ID" value="NZ_VNIM01000098.1"/>
</dbReference>
<dbReference type="InterPro" id="IPR001753">
    <property type="entry name" value="Enoyl-CoA_hydra/iso"/>
</dbReference>
<proteinExistence type="inferred from homology"/>
<dbReference type="GO" id="GO:0003824">
    <property type="term" value="F:catalytic activity"/>
    <property type="evidence" value="ECO:0007669"/>
    <property type="project" value="UniProtKB-ARBA"/>
</dbReference>
<sequence length="270" mass="28094">MTEAGTDPILTEREGAIVTITLNAPDRRNPISDLPMIEALEAALRAAEADPAIRVAILTGAGPAFSSGGDVRKMVPGGGLRDALPARTRINYKAGIQRLPLLFHDLELPVIAAVNGPAIGAGCDLACMCDIRIAGTSARFAESFVKVGLVPGDGGAWLLPRIVGFSRATEMALTGDPIDAAEALAYGLVSRVVADADLLDTARAIAARIAVNPPHAVRMTKRLLREGQTATLPALLDLSAAMQALAHATADHEEAVAAFTARRAPVFTGR</sequence>
<dbReference type="CDD" id="cd06558">
    <property type="entry name" value="crotonase-like"/>
    <property type="match status" value="1"/>
</dbReference>
<dbReference type="EMBL" id="VNIM01000098">
    <property type="protein sequence ID" value="TVV71088.1"/>
    <property type="molecule type" value="Genomic_DNA"/>
</dbReference>
<dbReference type="Gene3D" id="1.10.12.10">
    <property type="entry name" value="Lyase 2-enoyl-coa Hydratase, Chain A, domain 2"/>
    <property type="match status" value="1"/>
</dbReference>
<accession>A0A558QVE6</accession>
<name>A0A558QVE6_9SPHN</name>
<dbReference type="PANTHER" id="PTHR43459">
    <property type="entry name" value="ENOYL-COA HYDRATASE"/>
    <property type="match status" value="1"/>
</dbReference>
<evidence type="ECO:0000256" key="1">
    <source>
        <dbReference type="ARBA" id="ARBA00005254"/>
    </source>
</evidence>
<dbReference type="Proteomes" id="UP000318681">
    <property type="component" value="Unassembled WGS sequence"/>
</dbReference>
<dbReference type="Pfam" id="PF00378">
    <property type="entry name" value="ECH_1"/>
    <property type="match status" value="1"/>
</dbReference>
<gene>
    <name evidence="2" type="ORF">FOY91_17610</name>
</gene>
<dbReference type="AlphaFoldDB" id="A0A558QVE6"/>
<comment type="caution">
    <text evidence="2">The sequence shown here is derived from an EMBL/GenBank/DDBJ whole genome shotgun (WGS) entry which is preliminary data.</text>
</comment>